<feature type="domain" description="Major facilitator superfamily (MFS) profile" evidence="8">
    <location>
        <begin position="108"/>
        <end position="478"/>
    </location>
</feature>
<evidence type="ECO:0000256" key="5">
    <source>
        <dbReference type="ARBA" id="ARBA00022989"/>
    </source>
</evidence>
<dbReference type="EMBL" id="VEWK01000023">
    <property type="protein sequence ID" value="TNV08783.1"/>
    <property type="molecule type" value="Genomic_DNA"/>
</dbReference>
<dbReference type="CDD" id="cd17477">
    <property type="entry name" value="MFS_YcaD_like"/>
    <property type="match status" value="1"/>
</dbReference>
<feature type="transmembrane region" description="Helical" evidence="7">
    <location>
        <begin position="146"/>
        <end position="167"/>
    </location>
</feature>
<dbReference type="PROSITE" id="PS50850">
    <property type="entry name" value="MFS"/>
    <property type="match status" value="1"/>
</dbReference>
<evidence type="ECO:0000256" key="2">
    <source>
        <dbReference type="ARBA" id="ARBA00022448"/>
    </source>
</evidence>
<evidence type="ECO:0000313" key="10">
    <source>
        <dbReference type="Proteomes" id="UP000313390"/>
    </source>
</evidence>
<gene>
    <name evidence="9" type="ORF">FIB18_23245</name>
</gene>
<dbReference type="GO" id="GO:0022857">
    <property type="term" value="F:transmembrane transporter activity"/>
    <property type="evidence" value="ECO:0007669"/>
    <property type="project" value="InterPro"/>
</dbReference>
<dbReference type="GO" id="GO:0005886">
    <property type="term" value="C:plasma membrane"/>
    <property type="evidence" value="ECO:0007669"/>
    <property type="project" value="UniProtKB-SubCell"/>
</dbReference>
<feature type="transmembrane region" description="Helical" evidence="7">
    <location>
        <begin position="203"/>
        <end position="220"/>
    </location>
</feature>
<dbReference type="InterPro" id="IPR047200">
    <property type="entry name" value="MFS_YcaD-like"/>
</dbReference>
<feature type="transmembrane region" description="Helical" evidence="7">
    <location>
        <begin position="364"/>
        <end position="384"/>
    </location>
</feature>
<evidence type="ECO:0000256" key="4">
    <source>
        <dbReference type="ARBA" id="ARBA00022692"/>
    </source>
</evidence>
<proteinExistence type="predicted"/>
<organism evidence="9 10">
    <name type="scientific">Brucella pecoris</name>
    <dbReference type="NCBI Taxonomy" id="867683"/>
    <lineage>
        <taxon>Bacteria</taxon>
        <taxon>Pseudomonadati</taxon>
        <taxon>Pseudomonadota</taxon>
        <taxon>Alphaproteobacteria</taxon>
        <taxon>Hyphomicrobiales</taxon>
        <taxon>Brucellaceae</taxon>
        <taxon>Brucella/Ochrobactrum group</taxon>
        <taxon>Brucella</taxon>
    </lineage>
</organism>
<feature type="transmembrane region" description="Helical" evidence="7">
    <location>
        <begin position="302"/>
        <end position="325"/>
    </location>
</feature>
<feature type="transmembrane region" description="Helical" evidence="7">
    <location>
        <begin position="232"/>
        <end position="253"/>
    </location>
</feature>
<comment type="subcellular location">
    <subcellularLocation>
        <location evidence="1">Cell membrane</location>
        <topology evidence="1">Multi-pass membrane protein</topology>
    </subcellularLocation>
</comment>
<feature type="transmembrane region" description="Helical" evidence="7">
    <location>
        <begin position="390"/>
        <end position="413"/>
    </location>
</feature>
<sequence length="485" mass="52537">MGYRSSGLSRRLFEVTQSVTTDLNEIDQCFKISFQHKSSPKTVLAFSGRPLCRIFAISALLIDYEERCIGQWGIIDSILLGWGKELRLEAEVDSVETQRSSEKSSLLSLAIIIATASIFGLTYSLTAPLVAHMLIKSGLTETLVGANAAMHALGVLCIAPFLSGLAIRYKPKYLIMAALLSSALLLILFPMVPSFWFWFPLRFLLGISAEILFVLTETWASELSDNKNRGRIMATYTASLSLGFAGGPLILSFTGFEGLVPFAIGAVVALLAFVIMSLPGLRQIEMAQQKHSNFLRMMRLSPIAMGTTAINSAVETAGLSFLAIYAMRLGWNETEGAQLITVLMVGAIALQLPIGWLSDKMNRVTLMIALTAVSAITAFLWPLLLSVSWLAYPALFIWGGIFVGIYTTMLAIIGSQFRGADLISVYAAMGLFWGGGALVGPMLAGGFLDVMQHGLPTFVGMVCVVFMVFALIVKRTLKPSGDPQA</sequence>
<dbReference type="AlphaFoldDB" id="A0A5C5CBS0"/>
<evidence type="ECO:0000256" key="6">
    <source>
        <dbReference type="ARBA" id="ARBA00023136"/>
    </source>
</evidence>
<feature type="transmembrane region" description="Helical" evidence="7">
    <location>
        <begin position="337"/>
        <end position="357"/>
    </location>
</feature>
<evidence type="ECO:0000256" key="1">
    <source>
        <dbReference type="ARBA" id="ARBA00004651"/>
    </source>
</evidence>
<keyword evidence="6 7" id="KW-0472">Membrane</keyword>
<dbReference type="PANTHER" id="PTHR23521">
    <property type="entry name" value="TRANSPORTER MFS SUPERFAMILY"/>
    <property type="match status" value="1"/>
</dbReference>
<keyword evidence="5 7" id="KW-1133">Transmembrane helix</keyword>
<dbReference type="InterPro" id="IPR036259">
    <property type="entry name" value="MFS_trans_sf"/>
</dbReference>
<reference evidence="9 10" key="1">
    <citation type="journal article" date="2011" name="Int. J. Syst. Evol. Microbiol.">
        <title>Ochrobactrum pecoris sp. nov., isolated from farm animals.</title>
        <authorList>
            <person name="Kampfer P."/>
            <person name="Huber B."/>
            <person name="Busse H.J."/>
            <person name="Scholz H.C."/>
            <person name="Tomaso H."/>
            <person name="Hotzel H."/>
            <person name="Melzer F."/>
        </authorList>
    </citation>
    <scope>NUCLEOTIDE SEQUENCE [LARGE SCALE GENOMIC DNA]</scope>
    <source>
        <strain evidence="9 10">08RB2639</strain>
    </source>
</reference>
<dbReference type="Pfam" id="PF07690">
    <property type="entry name" value="MFS_1"/>
    <property type="match status" value="1"/>
</dbReference>
<protein>
    <submittedName>
        <fullName evidence="9">MFS transporter</fullName>
    </submittedName>
</protein>
<dbReference type="InterPro" id="IPR001958">
    <property type="entry name" value="Tet-R_TetA/multi-R_MdtG-like"/>
</dbReference>
<dbReference type="PANTHER" id="PTHR23521:SF2">
    <property type="entry name" value="TRANSPORTER MFS SUPERFAMILY"/>
    <property type="match status" value="1"/>
</dbReference>
<feature type="transmembrane region" description="Helical" evidence="7">
    <location>
        <begin position="174"/>
        <end position="197"/>
    </location>
</feature>
<feature type="transmembrane region" description="Helical" evidence="7">
    <location>
        <begin position="106"/>
        <end position="126"/>
    </location>
</feature>
<dbReference type="OrthoDB" id="9797524at2"/>
<name>A0A5C5CBS0_9HYPH</name>
<dbReference type="SUPFAM" id="SSF103473">
    <property type="entry name" value="MFS general substrate transporter"/>
    <property type="match status" value="1"/>
</dbReference>
<keyword evidence="4 7" id="KW-0812">Transmembrane</keyword>
<evidence type="ECO:0000313" key="9">
    <source>
        <dbReference type="EMBL" id="TNV08783.1"/>
    </source>
</evidence>
<dbReference type="PRINTS" id="PR01035">
    <property type="entry name" value="TCRTETA"/>
</dbReference>
<dbReference type="Proteomes" id="UP000313390">
    <property type="component" value="Unassembled WGS sequence"/>
</dbReference>
<dbReference type="InterPro" id="IPR020846">
    <property type="entry name" value="MFS_dom"/>
</dbReference>
<keyword evidence="2" id="KW-0813">Transport</keyword>
<feature type="transmembrane region" description="Helical" evidence="7">
    <location>
        <begin position="259"/>
        <end position="281"/>
    </location>
</feature>
<accession>A0A5C5CBS0</accession>
<evidence type="ECO:0000256" key="7">
    <source>
        <dbReference type="SAM" id="Phobius"/>
    </source>
</evidence>
<feature type="transmembrane region" description="Helical" evidence="7">
    <location>
        <begin position="425"/>
        <end position="448"/>
    </location>
</feature>
<feature type="transmembrane region" description="Helical" evidence="7">
    <location>
        <begin position="454"/>
        <end position="473"/>
    </location>
</feature>
<dbReference type="InterPro" id="IPR011701">
    <property type="entry name" value="MFS"/>
</dbReference>
<evidence type="ECO:0000259" key="8">
    <source>
        <dbReference type="PROSITE" id="PS50850"/>
    </source>
</evidence>
<dbReference type="Gene3D" id="1.20.1250.20">
    <property type="entry name" value="MFS general substrate transporter like domains"/>
    <property type="match status" value="2"/>
</dbReference>
<keyword evidence="3" id="KW-1003">Cell membrane</keyword>
<evidence type="ECO:0000256" key="3">
    <source>
        <dbReference type="ARBA" id="ARBA00022475"/>
    </source>
</evidence>
<comment type="caution">
    <text evidence="9">The sequence shown here is derived from an EMBL/GenBank/DDBJ whole genome shotgun (WGS) entry which is preliminary data.</text>
</comment>